<evidence type="ECO:0000313" key="2">
    <source>
        <dbReference type="EMBL" id="TWB24628.1"/>
    </source>
</evidence>
<evidence type="ECO:0000313" key="3">
    <source>
        <dbReference type="Proteomes" id="UP000319859"/>
    </source>
</evidence>
<keyword evidence="1" id="KW-1133">Transmembrane helix</keyword>
<evidence type="ECO:0000256" key="1">
    <source>
        <dbReference type="SAM" id="Phobius"/>
    </source>
</evidence>
<dbReference type="AlphaFoldDB" id="A0A560FSK8"/>
<accession>A0A560FSK8</accession>
<reference evidence="2 3" key="1">
    <citation type="submission" date="2019-06" db="EMBL/GenBank/DDBJ databases">
        <title>Genomic Encyclopedia of Type Strains, Phase IV (KMG-V): Genome sequencing to study the core and pangenomes of soil and plant-associated prokaryotes.</title>
        <authorList>
            <person name="Whitman W."/>
        </authorList>
    </citation>
    <scope>NUCLEOTIDE SEQUENCE [LARGE SCALE GENOMIC DNA]</scope>
    <source>
        <strain evidence="2 3">BR 11880</strain>
    </source>
</reference>
<dbReference type="EMBL" id="VITN01000001">
    <property type="protein sequence ID" value="TWB24628.1"/>
    <property type="molecule type" value="Genomic_DNA"/>
</dbReference>
<sequence>MPVDPRGTWATLRDAYGALTWHEIIQTKWSNFLQIFSAGLDMPRWLWLAGTTLVSGDAARYQALSASLRGQLFFQISAPIGAFYLGLPAVLLVARREAAAARFVLVTGAAFLMTAVVWSLAMFKAGSTITHQGTLAMPLMAIAAGAVGLYALSPWLAIAVTAAEVLISVSLYGVGLPGDFVQVIQRPMLNPGMALVAILGAAGVILACRRVGRQLGA</sequence>
<feature type="transmembrane region" description="Helical" evidence="1">
    <location>
        <begin position="157"/>
        <end position="176"/>
    </location>
</feature>
<feature type="transmembrane region" description="Helical" evidence="1">
    <location>
        <begin position="188"/>
        <end position="208"/>
    </location>
</feature>
<feature type="transmembrane region" description="Helical" evidence="1">
    <location>
        <begin position="72"/>
        <end position="94"/>
    </location>
</feature>
<keyword evidence="1" id="KW-0472">Membrane</keyword>
<comment type="caution">
    <text evidence="2">The sequence shown here is derived from an EMBL/GenBank/DDBJ whole genome shotgun (WGS) entry which is preliminary data.</text>
</comment>
<organism evidence="2 3">
    <name type="scientific">Nitrospirillum amazonense</name>
    <dbReference type="NCBI Taxonomy" id="28077"/>
    <lineage>
        <taxon>Bacteria</taxon>
        <taxon>Pseudomonadati</taxon>
        <taxon>Pseudomonadota</taxon>
        <taxon>Alphaproteobacteria</taxon>
        <taxon>Rhodospirillales</taxon>
        <taxon>Azospirillaceae</taxon>
        <taxon>Nitrospirillum</taxon>
    </lineage>
</organism>
<dbReference type="Proteomes" id="UP000319859">
    <property type="component" value="Unassembled WGS sequence"/>
</dbReference>
<feature type="transmembrane region" description="Helical" evidence="1">
    <location>
        <begin position="135"/>
        <end position="152"/>
    </location>
</feature>
<feature type="transmembrane region" description="Helical" evidence="1">
    <location>
        <begin position="103"/>
        <end position="123"/>
    </location>
</feature>
<proteinExistence type="predicted"/>
<dbReference type="RefSeq" id="WP_145748217.1">
    <property type="nucleotide sequence ID" value="NZ_VITN01000001.1"/>
</dbReference>
<gene>
    <name evidence="2" type="ORF">FBZ89_101254</name>
</gene>
<keyword evidence="1" id="KW-0812">Transmembrane</keyword>
<protein>
    <submittedName>
        <fullName evidence="2">Uncharacterized protein</fullName>
    </submittedName>
</protein>
<name>A0A560FSK8_9PROT</name>